<proteinExistence type="predicted"/>
<evidence type="ECO:0008006" key="3">
    <source>
        <dbReference type="Google" id="ProtNLM"/>
    </source>
</evidence>
<dbReference type="AlphaFoldDB" id="A0A1G6G5S0"/>
<evidence type="ECO:0000313" key="1">
    <source>
        <dbReference type="EMBL" id="SDB77229.1"/>
    </source>
</evidence>
<dbReference type="Proteomes" id="UP000183670">
    <property type="component" value="Unassembled WGS sequence"/>
</dbReference>
<evidence type="ECO:0000313" key="2">
    <source>
        <dbReference type="Proteomes" id="UP000183670"/>
    </source>
</evidence>
<feature type="non-terminal residue" evidence="1">
    <location>
        <position position="91"/>
    </location>
</feature>
<reference evidence="1 2" key="1">
    <citation type="submission" date="2016-10" db="EMBL/GenBank/DDBJ databases">
        <authorList>
            <person name="de Groot N.N."/>
        </authorList>
    </citation>
    <scope>NUCLEOTIDE SEQUENCE [LARGE SCALE GENOMIC DNA]</scope>
    <source>
        <strain evidence="1 2">NLAE-zl-C500</strain>
    </source>
</reference>
<sequence length="91" mass="10794">MFCNHIAMSENPLVKLLSYILPSEFNEYFDLTDVKEEERGVEKILHLYLHEKNLQPDGHTELSPNGFYPESCINHFPLNEHRTVLHVCRRR</sequence>
<dbReference type="EMBL" id="FMYE01000019">
    <property type="protein sequence ID" value="SDB77229.1"/>
    <property type="molecule type" value="Genomic_DNA"/>
</dbReference>
<organism evidence="1 2">
    <name type="scientific">Bacteroides ovatus</name>
    <dbReference type="NCBI Taxonomy" id="28116"/>
    <lineage>
        <taxon>Bacteria</taxon>
        <taxon>Pseudomonadati</taxon>
        <taxon>Bacteroidota</taxon>
        <taxon>Bacteroidia</taxon>
        <taxon>Bacteroidales</taxon>
        <taxon>Bacteroidaceae</taxon>
        <taxon>Bacteroides</taxon>
    </lineage>
</organism>
<gene>
    <name evidence="1" type="ORF">SAMN05192581_10191</name>
</gene>
<accession>A0A1G6G5S0</accession>
<protein>
    <recommendedName>
        <fullName evidence="3">Transposase</fullName>
    </recommendedName>
</protein>
<name>A0A1G6G5S0_BACOV</name>